<proteinExistence type="predicted"/>
<gene>
    <name evidence="2" type="ORF">WJX81_003302</name>
</gene>
<reference evidence="2 3" key="1">
    <citation type="journal article" date="2024" name="Nat. Commun.">
        <title>Phylogenomics reveals the evolutionary origins of lichenization in chlorophyte algae.</title>
        <authorList>
            <person name="Puginier C."/>
            <person name="Libourel C."/>
            <person name="Otte J."/>
            <person name="Skaloud P."/>
            <person name="Haon M."/>
            <person name="Grisel S."/>
            <person name="Petersen M."/>
            <person name="Berrin J.G."/>
            <person name="Delaux P.M."/>
            <person name="Dal Grande F."/>
            <person name="Keller J."/>
        </authorList>
    </citation>
    <scope>NUCLEOTIDE SEQUENCE [LARGE SCALE GENOMIC DNA]</scope>
    <source>
        <strain evidence="2 3">SAG 245.80</strain>
    </source>
</reference>
<keyword evidence="3" id="KW-1185">Reference proteome</keyword>
<comment type="caution">
    <text evidence="2">The sequence shown here is derived from an EMBL/GenBank/DDBJ whole genome shotgun (WGS) entry which is preliminary data.</text>
</comment>
<evidence type="ECO:0000256" key="1">
    <source>
        <dbReference type="SAM" id="MobiDB-lite"/>
    </source>
</evidence>
<sequence>MVRKLHWQPASCPQTPPVPRRQEGAGRLLPASLRFGGQIIRNGYYTSLLGKGRQDAAQFAAWSGGFPSTSPEAGHLVAHDSGCINLGHTGWLVQLALWR</sequence>
<evidence type="ECO:0000313" key="2">
    <source>
        <dbReference type="EMBL" id="KAK9834846.1"/>
    </source>
</evidence>
<dbReference type="Proteomes" id="UP001445335">
    <property type="component" value="Unassembled WGS sequence"/>
</dbReference>
<dbReference type="AlphaFoldDB" id="A0AAW1RNA1"/>
<feature type="region of interest" description="Disordered" evidence="1">
    <location>
        <begin position="1"/>
        <end position="24"/>
    </location>
</feature>
<evidence type="ECO:0000313" key="3">
    <source>
        <dbReference type="Proteomes" id="UP001445335"/>
    </source>
</evidence>
<name>A0AAW1RNA1_9CHLO</name>
<dbReference type="EMBL" id="JALJOU010000031">
    <property type="protein sequence ID" value="KAK9834846.1"/>
    <property type="molecule type" value="Genomic_DNA"/>
</dbReference>
<protein>
    <submittedName>
        <fullName evidence="2">Uncharacterized protein</fullName>
    </submittedName>
</protein>
<accession>A0AAW1RNA1</accession>
<organism evidence="2 3">
    <name type="scientific">Elliptochloris bilobata</name>
    <dbReference type="NCBI Taxonomy" id="381761"/>
    <lineage>
        <taxon>Eukaryota</taxon>
        <taxon>Viridiplantae</taxon>
        <taxon>Chlorophyta</taxon>
        <taxon>core chlorophytes</taxon>
        <taxon>Trebouxiophyceae</taxon>
        <taxon>Trebouxiophyceae incertae sedis</taxon>
        <taxon>Elliptochloris clade</taxon>
        <taxon>Elliptochloris</taxon>
    </lineage>
</organism>